<name>A0A0R1M463_9LACO</name>
<proteinExistence type="predicted"/>
<comment type="caution">
    <text evidence="1">The sequence shown here is derived from an EMBL/GenBank/DDBJ whole genome shotgun (WGS) entry which is preliminary data.</text>
</comment>
<evidence type="ECO:0000313" key="2">
    <source>
        <dbReference type="Proteomes" id="UP000051448"/>
    </source>
</evidence>
<gene>
    <name evidence="1" type="ORF">FC92_GL002104</name>
</gene>
<dbReference type="Proteomes" id="UP000051448">
    <property type="component" value="Unassembled WGS sequence"/>
</dbReference>
<protein>
    <submittedName>
        <fullName evidence="1">Uncharacterized protein</fullName>
    </submittedName>
</protein>
<evidence type="ECO:0000313" key="1">
    <source>
        <dbReference type="EMBL" id="KRL02847.1"/>
    </source>
</evidence>
<accession>A0A0R1M463</accession>
<dbReference type="EMBL" id="AZDX01000075">
    <property type="protein sequence ID" value="KRL02847.1"/>
    <property type="molecule type" value="Genomic_DNA"/>
</dbReference>
<dbReference type="RefSeq" id="WP_057870439.1">
    <property type="nucleotide sequence ID" value="NZ_AZDX01000075.1"/>
</dbReference>
<dbReference type="OrthoDB" id="2288032at2"/>
<dbReference type="AlphaFoldDB" id="A0A0R1M463"/>
<keyword evidence="2" id="KW-1185">Reference proteome</keyword>
<sequence length="147" mass="16776">MAATDSQIALTMTFTLRPPFKTHFLLLKDYVADVRIPARDGMLTTIIAKNIPLSPALEQLKTIFDDVQNPVYWRLHDQAVQEFFSAHPEQRPVLPIDLLQVMLNTLSAQGLSDQQLMHIMKDVFERLQTNDFNGQASKRILTSLNNK</sequence>
<reference evidence="1 2" key="1">
    <citation type="journal article" date="2015" name="Genome Announc.">
        <title>Expanding the biotechnology potential of lactobacilli through comparative genomics of 213 strains and associated genera.</title>
        <authorList>
            <person name="Sun Z."/>
            <person name="Harris H.M."/>
            <person name="McCann A."/>
            <person name="Guo C."/>
            <person name="Argimon S."/>
            <person name="Zhang W."/>
            <person name="Yang X."/>
            <person name="Jeffery I.B."/>
            <person name="Cooney J.C."/>
            <person name="Kagawa T.F."/>
            <person name="Liu W."/>
            <person name="Song Y."/>
            <person name="Salvetti E."/>
            <person name="Wrobel A."/>
            <person name="Rasinkangas P."/>
            <person name="Parkhill J."/>
            <person name="Rea M.C."/>
            <person name="O'Sullivan O."/>
            <person name="Ritari J."/>
            <person name="Douillard F.P."/>
            <person name="Paul Ross R."/>
            <person name="Yang R."/>
            <person name="Briner A.E."/>
            <person name="Felis G.E."/>
            <person name="de Vos W.M."/>
            <person name="Barrangou R."/>
            <person name="Klaenhammer T.R."/>
            <person name="Caufield P.W."/>
            <person name="Cui Y."/>
            <person name="Zhang H."/>
            <person name="O'Toole P.W."/>
        </authorList>
    </citation>
    <scope>NUCLEOTIDE SEQUENCE [LARGE SCALE GENOMIC DNA]</scope>
    <source>
        <strain evidence="1 2">DSM 19519</strain>
    </source>
</reference>
<dbReference type="GeneID" id="98310880"/>
<dbReference type="PATRIC" id="fig|1423759.3.peg.2198"/>
<organism evidence="1 2">
    <name type="scientific">Liquorilactobacillus hordei DSM 19519</name>
    <dbReference type="NCBI Taxonomy" id="1423759"/>
    <lineage>
        <taxon>Bacteria</taxon>
        <taxon>Bacillati</taxon>
        <taxon>Bacillota</taxon>
        <taxon>Bacilli</taxon>
        <taxon>Lactobacillales</taxon>
        <taxon>Lactobacillaceae</taxon>
        <taxon>Liquorilactobacillus</taxon>
    </lineage>
</organism>